<protein>
    <submittedName>
        <fullName evidence="2">Uncharacterized protein</fullName>
    </submittedName>
</protein>
<evidence type="ECO:0000256" key="1">
    <source>
        <dbReference type="SAM" id="MobiDB-lite"/>
    </source>
</evidence>
<feature type="region of interest" description="Disordered" evidence="1">
    <location>
        <begin position="127"/>
        <end position="179"/>
    </location>
</feature>
<gene>
    <name evidence="2" type="ORF">Gotri_012109</name>
</gene>
<reference evidence="2 3" key="1">
    <citation type="journal article" date="2019" name="Genome Biol. Evol.">
        <title>Insights into the evolution of the New World diploid cottons (Gossypium, subgenus Houzingenia) based on genome sequencing.</title>
        <authorList>
            <person name="Grover C.E."/>
            <person name="Arick M.A. 2nd"/>
            <person name="Thrash A."/>
            <person name="Conover J.L."/>
            <person name="Sanders W.S."/>
            <person name="Peterson D.G."/>
            <person name="Frelichowski J.E."/>
            <person name="Scheffler J.A."/>
            <person name="Scheffler B.E."/>
            <person name="Wendel J.F."/>
        </authorList>
    </citation>
    <scope>NUCLEOTIDE SEQUENCE [LARGE SCALE GENOMIC DNA]</scope>
    <source>
        <strain evidence="2">8</strain>
        <tissue evidence="2">Leaf</tissue>
    </source>
</reference>
<organism evidence="2 3">
    <name type="scientific">Gossypium trilobum</name>
    <dbReference type="NCBI Taxonomy" id="34281"/>
    <lineage>
        <taxon>Eukaryota</taxon>
        <taxon>Viridiplantae</taxon>
        <taxon>Streptophyta</taxon>
        <taxon>Embryophyta</taxon>
        <taxon>Tracheophyta</taxon>
        <taxon>Spermatophyta</taxon>
        <taxon>Magnoliopsida</taxon>
        <taxon>eudicotyledons</taxon>
        <taxon>Gunneridae</taxon>
        <taxon>Pentapetalae</taxon>
        <taxon>rosids</taxon>
        <taxon>malvids</taxon>
        <taxon>Malvales</taxon>
        <taxon>Malvaceae</taxon>
        <taxon>Malvoideae</taxon>
        <taxon>Gossypium</taxon>
    </lineage>
</organism>
<dbReference type="Proteomes" id="UP000593568">
    <property type="component" value="Unassembled WGS sequence"/>
</dbReference>
<proteinExistence type="predicted"/>
<accession>A0A7J9DPB9</accession>
<feature type="compositionally biased region" description="Basic and acidic residues" evidence="1">
    <location>
        <begin position="127"/>
        <end position="140"/>
    </location>
</feature>
<name>A0A7J9DPB9_9ROSI</name>
<keyword evidence="3" id="KW-1185">Reference proteome</keyword>
<dbReference type="AlphaFoldDB" id="A0A7J9DPB9"/>
<evidence type="ECO:0000313" key="2">
    <source>
        <dbReference type="EMBL" id="MBA0762508.1"/>
    </source>
</evidence>
<dbReference type="EMBL" id="JABEZW010000004">
    <property type="protein sequence ID" value="MBA0762508.1"/>
    <property type="molecule type" value="Genomic_DNA"/>
</dbReference>
<evidence type="ECO:0000313" key="3">
    <source>
        <dbReference type="Proteomes" id="UP000593568"/>
    </source>
</evidence>
<comment type="caution">
    <text evidence="2">The sequence shown here is derived from an EMBL/GenBank/DDBJ whole genome shotgun (WGS) entry which is preliminary data.</text>
</comment>
<sequence>MMVVESVVKLGLGKDKLGSSKPKERGACEKDLKEDVVHINGNDDNCGNGKPRVGKKKPNRKMDKLKCFLCDGSYILKKCSKKSALFKKEKSMGKALGLGSSARGVKAKEAKSEKKPVECFLYHDKEPKKLGSSKGKAEVKRAKRSKRKFNLSEASELVESSTRLPPMGEVGDALDFKSK</sequence>